<evidence type="ECO:0000313" key="4">
    <source>
        <dbReference type="EMBL" id="TXL57369.1"/>
    </source>
</evidence>
<evidence type="ECO:0000259" key="3">
    <source>
        <dbReference type="PROSITE" id="PS50977"/>
    </source>
</evidence>
<dbReference type="PANTHER" id="PTHR30055">
    <property type="entry name" value="HTH-TYPE TRANSCRIPTIONAL REGULATOR RUTR"/>
    <property type="match status" value="1"/>
</dbReference>
<dbReference type="EMBL" id="VDUX01000008">
    <property type="protein sequence ID" value="TXL57369.1"/>
    <property type="molecule type" value="Genomic_DNA"/>
</dbReference>
<organism evidence="4 5">
    <name type="scientific">Aeromicrobium terrae</name>
    <dbReference type="NCBI Taxonomy" id="2498846"/>
    <lineage>
        <taxon>Bacteria</taxon>
        <taxon>Bacillati</taxon>
        <taxon>Actinomycetota</taxon>
        <taxon>Actinomycetes</taxon>
        <taxon>Propionibacteriales</taxon>
        <taxon>Nocardioidaceae</taxon>
        <taxon>Aeromicrobium</taxon>
    </lineage>
</organism>
<dbReference type="InterPro" id="IPR001647">
    <property type="entry name" value="HTH_TetR"/>
</dbReference>
<dbReference type="GO" id="GO:0000976">
    <property type="term" value="F:transcription cis-regulatory region binding"/>
    <property type="evidence" value="ECO:0007669"/>
    <property type="project" value="TreeGrafter"/>
</dbReference>
<keyword evidence="5" id="KW-1185">Reference proteome</keyword>
<protein>
    <submittedName>
        <fullName evidence="4">TetR/AcrR family transcriptional regulator</fullName>
    </submittedName>
</protein>
<dbReference type="PROSITE" id="PS01081">
    <property type="entry name" value="HTH_TETR_1"/>
    <property type="match status" value="1"/>
</dbReference>
<dbReference type="InterPro" id="IPR009057">
    <property type="entry name" value="Homeodomain-like_sf"/>
</dbReference>
<comment type="caution">
    <text evidence="4">The sequence shown here is derived from an EMBL/GenBank/DDBJ whole genome shotgun (WGS) entry which is preliminary data.</text>
</comment>
<dbReference type="Pfam" id="PF17918">
    <property type="entry name" value="TetR_C_15"/>
    <property type="match status" value="1"/>
</dbReference>
<dbReference type="Gene3D" id="1.10.357.10">
    <property type="entry name" value="Tetracycline Repressor, domain 2"/>
    <property type="match status" value="1"/>
</dbReference>
<dbReference type="OrthoDB" id="5242390at2"/>
<dbReference type="SUPFAM" id="SSF46689">
    <property type="entry name" value="Homeodomain-like"/>
    <property type="match status" value="1"/>
</dbReference>
<name>A0A5C8NF08_9ACTN</name>
<evidence type="ECO:0000256" key="2">
    <source>
        <dbReference type="PROSITE-ProRule" id="PRU00335"/>
    </source>
</evidence>
<dbReference type="Proteomes" id="UP000321571">
    <property type="component" value="Unassembled WGS sequence"/>
</dbReference>
<gene>
    <name evidence="4" type="ORF">FHP06_14530</name>
</gene>
<feature type="domain" description="HTH tetR-type" evidence="3">
    <location>
        <begin position="1"/>
        <end position="59"/>
    </location>
</feature>
<dbReference type="AlphaFoldDB" id="A0A5C8NF08"/>
<evidence type="ECO:0000256" key="1">
    <source>
        <dbReference type="ARBA" id="ARBA00023125"/>
    </source>
</evidence>
<keyword evidence="1 2" id="KW-0238">DNA-binding</keyword>
<sequence length="184" mass="20185">MVGRIIEAGHAVLVRDGYDALSTNRVAAEAGVSPGSLYQYFPNKEAVIEAVVERYSDVLAERITASLADRIDDAGPAMVRPTIEALLDALEENAEFLRVIADEIPRAENSSRTEALEQRIVGLVGAYLAARRADLGDTRPSTAAWVMVRAIEHLTVRYVLEHPTIPREEFVSELVRLVAGYLPD</sequence>
<dbReference type="InterPro" id="IPR041669">
    <property type="entry name" value="TetR_C_15"/>
</dbReference>
<dbReference type="GO" id="GO:0003700">
    <property type="term" value="F:DNA-binding transcription factor activity"/>
    <property type="evidence" value="ECO:0007669"/>
    <property type="project" value="TreeGrafter"/>
</dbReference>
<evidence type="ECO:0000313" key="5">
    <source>
        <dbReference type="Proteomes" id="UP000321571"/>
    </source>
</evidence>
<proteinExistence type="predicted"/>
<accession>A0A5C8NF08</accession>
<dbReference type="PROSITE" id="PS50977">
    <property type="entry name" value="HTH_TETR_2"/>
    <property type="match status" value="1"/>
</dbReference>
<dbReference type="PRINTS" id="PR00455">
    <property type="entry name" value="HTHTETR"/>
</dbReference>
<reference evidence="4 5" key="1">
    <citation type="submission" date="2019-06" db="EMBL/GenBank/DDBJ databases">
        <title>Aeromicrobium sp. nov., isolated from a maize field.</title>
        <authorList>
            <person name="Lin S.-Y."/>
            <person name="Tsai C.-F."/>
            <person name="Young C.-C."/>
        </authorList>
    </citation>
    <scope>NUCLEOTIDE SEQUENCE [LARGE SCALE GENOMIC DNA]</scope>
    <source>
        <strain evidence="4 5">CC-CFT486</strain>
    </source>
</reference>
<feature type="DNA-binding region" description="H-T-H motif" evidence="2">
    <location>
        <begin position="22"/>
        <end position="41"/>
    </location>
</feature>
<dbReference type="InterPro" id="IPR023772">
    <property type="entry name" value="DNA-bd_HTH_TetR-type_CS"/>
</dbReference>
<dbReference type="InterPro" id="IPR050109">
    <property type="entry name" value="HTH-type_TetR-like_transc_reg"/>
</dbReference>
<dbReference type="Pfam" id="PF00440">
    <property type="entry name" value="TetR_N"/>
    <property type="match status" value="1"/>
</dbReference>
<dbReference type="PANTHER" id="PTHR30055:SF223">
    <property type="entry name" value="HTH-TYPE TRANSCRIPTIONAL REGULATOR UIDR"/>
    <property type="match status" value="1"/>
</dbReference>